<dbReference type="SUPFAM" id="SSF53474">
    <property type="entry name" value="alpha/beta-Hydrolases"/>
    <property type="match status" value="1"/>
</dbReference>
<evidence type="ECO:0000259" key="4">
    <source>
        <dbReference type="Pfam" id="PF00135"/>
    </source>
</evidence>
<evidence type="ECO:0000313" key="6">
    <source>
        <dbReference type="Proteomes" id="UP001370348"/>
    </source>
</evidence>
<evidence type="ECO:0000256" key="3">
    <source>
        <dbReference type="RuleBase" id="RU361235"/>
    </source>
</evidence>
<sequence length="416" mass="45326">MFWIHGGGFITGASDQDIILEGTGNLYHGATFAKEQDVVVVTINYRLGELGFTAHPSLSAEDPHGSSGNCGSLDQIAALRWVHDNIASFGGDPDRVTIFGESAGAESVGHLLVSPLAAGLFSAAILESGGIGVAPRARRYEQGEDIAAREGCARARDIPACLRKVPAHHFLHPVGGIVEAAEQFLKGALEGHLWWLVYGPNVDDYVFTGDPYTILREGKHNKVPLIVGNNTEEAAAVPYLGTDLATYEATIDIATGRYASDVKKLYPYFNPLPNGRRAIIDLGTDFAFACEARRIARNALKGGTPAVYRYVWSHGYRAPHPLASLGVFHAAEIPFVWNTTDAFLYPQTAAERLLGARARTYWTNLVTGNPNTERTPEWPKYDLATEKTMVLDPSISTQSKPRDLFCNFWDDALDSH</sequence>
<accession>A0ABZ2M7D0</accession>
<keyword evidence="2 3" id="KW-0378">Hydrolase</keyword>
<name>A0ABZ2M7D0_9BACT</name>
<keyword evidence="6" id="KW-1185">Reference proteome</keyword>
<protein>
    <recommendedName>
        <fullName evidence="3">Carboxylic ester hydrolase</fullName>
        <ecNumber evidence="3">3.1.1.-</ecNumber>
    </recommendedName>
</protein>
<dbReference type="InterPro" id="IPR002018">
    <property type="entry name" value="CarbesteraseB"/>
</dbReference>
<gene>
    <name evidence="5" type="ORF">LZC94_14365</name>
</gene>
<dbReference type="PROSITE" id="PS00122">
    <property type="entry name" value="CARBOXYLESTERASE_B_1"/>
    <property type="match status" value="1"/>
</dbReference>
<organism evidence="5 6">
    <name type="scientific">Pendulispora albinea</name>
    <dbReference type="NCBI Taxonomy" id="2741071"/>
    <lineage>
        <taxon>Bacteria</taxon>
        <taxon>Pseudomonadati</taxon>
        <taxon>Myxococcota</taxon>
        <taxon>Myxococcia</taxon>
        <taxon>Myxococcales</taxon>
        <taxon>Sorangiineae</taxon>
        <taxon>Pendulisporaceae</taxon>
        <taxon>Pendulispora</taxon>
    </lineage>
</organism>
<reference evidence="5 6" key="1">
    <citation type="submission" date="2021-12" db="EMBL/GenBank/DDBJ databases">
        <title>Discovery of the Pendulisporaceae a myxobacterial family with distinct sporulation behavior and unique specialized metabolism.</title>
        <authorList>
            <person name="Garcia R."/>
            <person name="Popoff A."/>
            <person name="Bader C.D."/>
            <person name="Loehr J."/>
            <person name="Walesch S."/>
            <person name="Walt C."/>
            <person name="Boldt J."/>
            <person name="Bunk B."/>
            <person name="Haeckl F.J.F.P.J."/>
            <person name="Gunesch A.P."/>
            <person name="Birkelbach J."/>
            <person name="Nuebel U."/>
            <person name="Pietschmann T."/>
            <person name="Bach T."/>
            <person name="Mueller R."/>
        </authorList>
    </citation>
    <scope>NUCLEOTIDE SEQUENCE [LARGE SCALE GENOMIC DNA]</scope>
    <source>
        <strain evidence="5 6">MSr11954</strain>
    </source>
</reference>
<dbReference type="Pfam" id="PF00135">
    <property type="entry name" value="COesterase"/>
    <property type="match status" value="1"/>
</dbReference>
<dbReference type="InterPro" id="IPR029058">
    <property type="entry name" value="AB_hydrolase_fold"/>
</dbReference>
<proteinExistence type="inferred from homology"/>
<dbReference type="EMBL" id="CP089984">
    <property type="protein sequence ID" value="WXB18414.1"/>
    <property type="molecule type" value="Genomic_DNA"/>
</dbReference>
<dbReference type="PANTHER" id="PTHR11559">
    <property type="entry name" value="CARBOXYLESTERASE"/>
    <property type="match status" value="1"/>
</dbReference>
<evidence type="ECO:0000256" key="2">
    <source>
        <dbReference type="ARBA" id="ARBA00022801"/>
    </source>
</evidence>
<evidence type="ECO:0000256" key="1">
    <source>
        <dbReference type="ARBA" id="ARBA00005964"/>
    </source>
</evidence>
<dbReference type="Proteomes" id="UP001370348">
    <property type="component" value="Chromosome"/>
</dbReference>
<dbReference type="InterPro" id="IPR019826">
    <property type="entry name" value="Carboxylesterase_B_AS"/>
</dbReference>
<dbReference type="Gene3D" id="3.40.50.1820">
    <property type="entry name" value="alpha/beta hydrolase"/>
    <property type="match status" value="1"/>
</dbReference>
<evidence type="ECO:0000313" key="5">
    <source>
        <dbReference type="EMBL" id="WXB18414.1"/>
    </source>
</evidence>
<dbReference type="RefSeq" id="WP_394828043.1">
    <property type="nucleotide sequence ID" value="NZ_CP089984.1"/>
</dbReference>
<feature type="domain" description="Carboxylesterase type B" evidence="4">
    <location>
        <begin position="1"/>
        <end position="409"/>
    </location>
</feature>
<dbReference type="EC" id="3.1.1.-" evidence="3"/>
<dbReference type="InterPro" id="IPR050309">
    <property type="entry name" value="Type-B_Carboxylest/Lipase"/>
</dbReference>
<comment type="similarity">
    <text evidence="1 3">Belongs to the type-B carboxylesterase/lipase family.</text>
</comment>